<feature type="compositionally biased region" description="Low complexity" evidence="8">
    <location>
        <begin position="217"/>
        <end position="232"/>
    </location>
</feature>
<comment type="caution">
    <text evidence="10">The sequence shown here is derived from an EMBL/GenBank/DDBJ whole genome shotgun (WGS) entry which is preliminary data.</text>
</comment>
<feature type="domain" description="Transcription elongation factor Eaf N-terminal" evidence="9">
    <location>
        <begin position="17"/>
        <end position="128"/>
    </location>
</feature>
<dbReference type="Pfam" id="PF09816">
    <property type="entry name" value="EAF"/>
    <property type="match status" value="1"/>
</dbReference>
<dbReference type="Proteomes" id="UP001165289">
    <property type="component" value="Unassembled WGS sequence"/>
</dbReference>
<evidence type="ECO:0000256" key="3">
    <source>
        <dbReference type="ARBA" id="ARBA00022553"/>
    </source>
</evidence>
<feature type="region of interest" description="Disordered" evidence="8">
    <location>
        <begin position="129"/>
        <end position="188"/>
    </location>
</feature>
<gene>
    <name evidence="10" type="ORF">LOD99_13163</name>
</gene>
<keyword evidence="3" id="KW-0597">Phosphoprotein</keyword>
<evidence type="ECO:0000256" key="5">
    <source>
        <dbReference type="ARBA" id="ARBA00023159"/>
    </source>
</evidence>
<comment type="similarity">
    <text evidence="2">Belongs to the EAF family.</text>
</comment>
<evidence type="ECO:0000256" key="8">
    <source>
        <dbReference type="SAM" id="MobiDB-lite"/>
    </source>
</evidence>
<evidence type="ECO:0000256" key="2">
    <source>
        <dbReference type="ARBA" id="ARBA00007798"/>
    </source>
</evidence>
<feature type="compositionally biased region" description="Polar residues" evidence="8">
    <location>
        <begin position="169"/>
        <end position="180"/>
    </location>
</feature>
<dbReference type="EMBL" id="JAKMXF010000365">
    <property type="protein sequence ID" value="KAI6645905.1"/>
    <property type="molecule type" value="Genomic_DNA"/>
</dbReference>
<protein>
    <submittedName>
        <fullName evidence="10">ELL-associated factor 2-like</fullName>
    </submittedName>
</protein>
<keyword evidence="6" id="KW-0804">Transcription</keyword>
<evidence type="ECO:0000256" key="4">
    <source>
        <dbReference type="ARBA" id="ARBA00023015"/>
    </source>
</evidence>
<dbReference type="GO" id="GO:0003711">
    <property type="term" value="F:transcription elongation factor activity"/>
    <property type="evidence" value="ECO:0007669"/>
    <property type="project" value="TreeGrafter"/>
</dbReference>
<name>A0AAV7JB38_9METZ</name>
<dbReference type="PANTHER" id="PTHR15970">
    <property type="entry name" value="ELL-ASSOCIATED FACTOR EAF"/>
    <property type="match status" value="1"/>
</dbReference>
<feature type="compositionally biased region" description="Basic residues" evidence="8">
    <location>
        <begin position="152"/>
        <end position="161"/>
    </location>
</feature>
<evidence type="ECO:0000313" key="10">
    <source>
        <dbReference type="EMBL" id="KAI6645905.1"/>
    </source>
</evidence>
<dbReference type="GO" id="GO:0032783">
    <property type="term" value="C:super elongation complex"/>
    <property type="evidence" value="ECO:0007669"/>
    <property type="project" value="InterPro"/>
</dbReference>
<keyword evidence="11" id="KW-1185">Reference proteome</keyword>
<feature type="compositionally biased region" description="Polar residues" evidence="8">
    <location>
        <begin position="255"/>
        <end position="276"/>
    </location>
</feature>
<proteinExistence type="inferred from homology"/>
<dbReference type="InterPro" id="IPR027093">
    <property type="entry name" value="EAF_fam"/>
</dbReference>
<evidence type="ECO:0000259" key="9">
    <source>
        <dbReference type="Pfam" id="PF09816"/>
    </source>
</evidence>
<feature type="region of interest" description="Disordered" evidence="8">
    <location>
        <begin position="204"/>
        <end position="276"/>
    </location>
</feature>
<keyword evidence="7" id="KW-0539">Nucleus</keyword>
<organism evidence="10 11">
    <name type="scientific">Oopsacas minuta</name>
    <dbReference type="NCBI Taxonomy" id="111878"/>
    <lineage>
        <taxon>Eukaryota</taxon>
        <taxon>Metazoa</taxon>
        <taxon>Porifera</taxon>
        <taxon>Hexactinellida</taxon>
        <taxon>Hexasterophora</taxon>
        <taxon>Lyssacinosida</taxon>
        <taxon>Leucopsacidae</taxon>
        <taxon>Oopsacas</taxon>
    </lineage>
</organism>
<evidence type="ECO:0000256" key="7">
    <source>
        <dbReference type="ARBA" id="ARBA00023242"/>
    </source>
</evidence>
<keyword evidence="4" id="KW-0805">Transcription regulation</keyword>
<comment type="subcellular location">
    <subcellularLocation>
        <location evidence="1">Nucleus</location>
    </subcellularLocation>
</comment>
<evidence type="ECO:0000256" key="6">
    <source>
        <dbReference type="ARBA" id="ARBA00023163"/>
    </source>
</evidence>
<dbReference type="AlphaFoldDB" id="A0AAV7JB38"/>
<evidence type="ECO:0000256" key="1">
    <source>
        <dbReference type="ARBA" id="ARBA00004123"/>
    </source>
</evidence>
<sequence>MASQESLPPFITAGKVYNIKFGKSLIDKPRRKHDHSYQSVSFDFKPISLNATKAAKLSVNHEDHSMTISVPRESAGGKQEAGAEAAESTLFKGPKQTYDKDFVLIWNHASGEITLERVGCTSALKQKRIGNWPPPASTFAMSADTISAPTKSKTKAKVRKSPRLDSESHTSTATNSNKPTLSGFVAGPNLESVRNSSAELSGFPTAAQTADSDSDSDSSSSSNSSSSTSDSSDSTDDSTKHKHQPEMPPLPETHPSFQDMPQYNSVYLSASGSDSN</sequence>
<keyword evidence="5" id="KW-0010">Activator</keyword>
<dbReference type="InterPro" id="IPR019194">
    <property type="entry name" value="Tscrpt_elong_fac_Eaf_N"/>
</dbReference>
<accession>A0AAV7JB38</accession>
<evidence type="ECO:0000313" key="11">
    <source>
        <dbReference type="Proteomes" id="UP001165289"/>
    </source>
</evidence>
<dbReference type="GO" id="GO:0006368">
    <property type="term" value="P:transcription elongation by RNA polymerase II"/>
    <property type="evidence" value="ECO:0007669"/>
    <property type="project" value="InterPro"/>
</dbReference>
<reference evidence="10 11" key="1">
    <citation type="journal article" date="2023" name="BMC Biol.">
        <title>The compact genome of the sponge Oopsacas minuta (Hexactinellida) is lacking key metazoan core genes.</title>
        <authorList>
            <person name="Santini S."/>
            <person name="Schenkelaars Q."/>
            <person name="Jourda C."/>
            <person name="Duchesne M."/>
            <person name="Belahbib H."/>
            <person name="Rocher C."/>
            <person name="Selva M."/>
            <person name="Riesgo A."/>
            <person name="Vervoort M."/>
            <person name="Leys S.P."/>
            <person name="Kodjabachian L."/>
            <person name="Le Bivic A."/>
            <person name="Borchiellini C."/>
            <person name="Claverie J.M."/>
            <person name="Renard E."/>
        </authorList>
    </citation>
    <scope>NUCLEOTIDE SEQUENCE [LARGE SCALE GENOMIC DNA]</scope>
    <source>
        <strain evidence="10">SPO-2</strain>
    </source>
</reference>
<dbReference type="PANTHER" id="PTHR15970:SF2">
    <property type="entry name" value="ELL-ASSOCIATED FACTOR EAF"/>
    <property type="match status" value="1"/>
</dbReference>